<dbReference type="PROSITE" id="PS51257">
    <property type="entry name" value="PROKAR_LIPOPROTEIN"/>
    <property type="match status" value="1"/>
</dbReference>
<dbReference type="Proteomes" id="UP001321766">
    <property type="component" value="Chromosome"/>
</dbReference>
<dbReference type="InterPro" id="IPR030678">
    <property type="entry name" value="Peptide/Ni-bd"/>
</dbReference>
<name>A0ABM8B6Z5_9BIFI</name>
<dbReference type="PIRSF" id="PIRSF002741">
    <property type="entry name" value="MppA"/>
    <property type="match status" value="1"/>
</dbReference>
<proteinExistence type="predicted"/>
<keyword evidence="1" id="KW-0732">Signal</keyword>
<dbReference type="PANTHER" id="PTHR30290">
    <property type="entry name" value="PERIPLASMIC BINDING COMPONENT OF ABC TRANSPORTER"/>
    <property type="match status" value="1"/>
</dbReference>
<gene>
    <name evidence="3" type="primary">dppA1</name>
    <name evidence="3" type="ORF">KIM372_05240</name>
</gene>
<reference evidence="3 4" key="1">
    <citation type="journal article" date="2023" name="Microbiol. Spectr.">
        <title>Symbiosis of Carpenter Bees with Uncharacterized Lactic Acid Bacteria Showing NAD Auxotrophy.</title>
        <authorList>
            <person name="Kawasaki S."/>
            <person name="Ozawa K."/>
            <person name="Mori T."/>
            <person name="Yamamoto A."/>
            <person name="Ito M."/>
            <person name="Ohkuma M."/>
            <person name="Sakamoto M."/>
            <person name="Matsutani M."/>
        </authorList>
    </citation>
    <scope>NUCLEOTIDE SEQUENCE [LARGE SCALE GENOMIC DNA]</scope>
    <source>
        <strain evidence="3 4">Kim37-2</strain>
    </source>
</reference>
<feature type="chain" id="PRO_5045908109" evidence="1">
    <location>
        <begin position="26"/>
        <end position="546"/>
    </location>
</feature>
<dbReference type="Gene3D" id="3.90.76.10">
    <property type="entry name" value="Dipeptide-binding Protein, Domain 1"/>
    <property type="match status" value="1"/>
</dbReference>
<evidence type="ECO:0000259" key="2">
    <source>
        <dbReference type="Pfam" id="PF00496"/>
    </source>
</evidence>
<evidence type="ECO:0000256" key="1">
    <source>
        <dbReference type="SAM" id="SignalP"/>
    </source>
</evidence>
<dbReference type="InterPro" id="IPR000914">
    <property type="entry name" value="SBP_5_dom"/>
</dbReference>
<dbReference type="InterPro" id="IPR039424">
    <property type="entry name" value="SBP_5"/>
</dbReference>
<sequence length="546" mass="59435">MRNQFVGLLSVVLALGLAGCGASPASSGSHAAAADPKAVISVNNVEPVSYLLPSNTDDTAGWKVVTQLFEGLVTFSPKGDLIYANASSITPNQDASVFTVKLKPGWKFTNGEAITAQTYARAWSFAANAANGQLGAAIFSTIAGYDRLQDPHGPKDALLDGLKVLDDQTLQVQLSAPDSSFPYKVGDVAFLPLPSVAYRDVQAFGRHPIGDGPYRFVSWTPNQSIRLQANPQYQGPRKARNGGLVFRDYQSLDTAYADVEASNLDVLDSVPVSSLATYRKDQLVQAFSRPGPGFKSLTIPENLPHFQGEEGRLRRAALSQALDRSEMVQKVFRGSARVATDFTAPTIAGHSTRLKGAEVLEHRQARARQLWRQANAIAPWSGSFDIAYAADGSDKDWVDAATHAVQGTLAIKSQSTIFPTAKEFRTAINQRQIRAAFSSGIQSDYPHPEGYLVQGYASWFADGKGLNHGDYKSEAFDGLIRQAARQTQLQDTLSYYQQAEEQLLQDLPALPLWYTNVSAAASQRMSHVPFSYMGLPSYYELTKRRA</sequence>
<dbReference type="Gene3D" id="3.40.190.10">
    <property type="entry name" value="Periplasmic binding protein-like II"/>
    <property type="match status" value="1"/>
</dbReference>
<keyword evidence="4" id="KW-1185">Reference proteome</keyword>
<evidence type="ECO:0000313" key="4">
    <source>
        <dbReference type="Proteomes" id="UP001321766"/>
    </source>
</evidence>
<dbReference type="Gene3D" id="3.10.105.10">
    <property type="entry name" value="Dipeptide-binding Protein, Domain 3"/>
    <property type="match status" value="1"/>
</dbReference>
<feature type="domain" description="Solute-binding protein family 5" evidence="2">
    <location>
        <begin position="85"/>
        <end position="456"/>
    </location>
</feature>
<evidence type="ECO:0000313" key="3">
    <source>
        <dbReference type="EMBL" id="BDR52617.1"/>
    </source>
</evidence>
<dbReference type="CDD" id="cd00995">
    <property type="entry name" value="PBP2_NikA_DppA_OppA_like"/>
    <property type="match status" value="1"/>
</dbReference>
<dbReference type="Pfam" id="PF00496">
    <property type="entry name" value="SBP_bac_5"/>
    <property type="match status" value="1"/>
</dbReference>
<feature type="signal peptide" evidence="1">
    <location>
        <begin position="1"/>
        <end position="25"/>
    </location>
</feature>
<dbReference type="EMBL" id="AP026798">
    <property type="protein sequence ID" value="BDR52617.1"/>
    <property type="molecule type" value="Genomic_DNA"/>
</dbReference>
<dbReference type="SUPFAM" id="SSF53850">
    <property type="entry name" value="Periplasmic binding protein-like II"/>
    <property type="match status" value="1"/>
</dbReference>
<accession>A0ABM8B6Z5</accession>
<organism evidence="3 4">
    <name type="scientific">Bombiscardovia nodaiensis</name>
    <dbReference type="NCBI Taxonomy" id="2932181"/>
    <lineage>
        <taxon>Bacteria</taxon>
        <taxon>Bacillati</taxon>
        <taxon>Actinomycetota</taxon>
        <taxon>Actinomycetes</taxon>
        <taxon>Bifidobacteriales</taxon>
        <taxon>Bifidobacteriaceae</taxon>
        <taxon>Bombiscardovia</taxon>
    </lineage>
</organism>
<dbReference type="PANTHER" id="PTHR30290:SF83">
    <property type="entry name" value="ABC TRANSPORTER SUBSTRATE-BINDING PROTEIN"/>
    <property type="match status" value="1"/>
</dbReference>
<protein>
    <submittedName>
        <fullName evidence="3">ABC transporter substrate-binding protein</fullName>
    </submittedName>
</protein>